<reference evidence="2" key="2">
    <citation type="submission" date="2020-06" db="EMBL/GenBank/DDBJ databases">
        <title>Helianthus annuus Genome sequencing and assembly Release 2.</title>
        <authorList>
            <person name="Gouzy J."/>
            <person name="Langlade N."/>
            <person name="Munos S."/>
        </authorList>
    </citation>
    <scope>NUCLEOTIDE SEQUENCE</scope>
    <source>
        <tissue evidence="2">Leaves</tissue>
    </source>
</reference>
<dbReference type="PANTHER" id="PTHR34427:SF5">
    <property type="entry name" value="DUF4283 DOMAIN-CONTAINING PROTEIN"/>
    <property type="match status" value="1"/>
</dbReference>
<organism evidence="2 3">
    <name type="scientific">Helianthus annuus</name>
    <name type="common">Common sunflower</name>
    <dbReference type="NCBI Taxonomy" id="4232"/>
    <lineage>
        <taxon>Eukaryota</taxon>
        <taxon>Viridiplantae</taxon>
        <taxon>Streptophyta</taxon>
        <taxon>Embryophyta</taxon>
        <taxon>Tracheophyta</taxon>
        <taxon>Spermatophyta</taxon>
        <taxon>Magnoliopsida</taxon>
        <taxon>eudicotyledons</taxon>
        <taxon>Gunneridae</taxon>
        <taxon>Pentapetalae</taxon>
        <taxon>asterids</taxon>
        <taxon>campanulids</taxon>
        <taxon>Asterales</taxon>
        <taxon>Asteraceae</taxon>
        <taxon>Asteroideae</taxon>
        <taxon>Heliantheae alliance</taxon>
        <taxon>Heliantheae</taxon>
        <taxon>Helianthus</taxon>
    </lineage>
</organism>
<evidence type="ECO:0008006" key="4">
    <source>
        <dbReference type="Google" id="ProtNLM"/>
    </source>
</evidence>
<feature type="region of interest" description="Disordered" evidence="1">
    <location>
        <begin position="277"/>
        <end position="352"/>
    </location>
</feature>
<dbReference type="Proteomes" id="UP000215914">
    <property type="component" value="Unassembled WGS sequence"/>
</dbReference>
<dbReference type="AlphaFoldDB" id="A0A9K3DX71"/>
<accession>A0A9K3DX71</accession>
<reference evidence="2" key="1">
    <citation type="journal article" date="2017" name="Nature">
        <title>The sunflower genome provides insights into oil metabolism, flowering and Asterid evolution.</title>
        <authorList>
            <person name="Badouin H."/>
            <person name="Gouzy J."/>
            <person name="Grassa C.J."/>
            <person name="Murat F."/>
            <person name="Staton S.E."/>
            <person name="Cottret L."/>
            <person name="Lelandais-Briere C."/>
            <person name="Owens G.L."/>
            <person name="Carrere S."/>
            <person name="Mayjonade B."/>
            <person name="Legrand L."/>
            <person name="Gill N."/>
            <person name="Kane N.C."/>
            <person name="Bowers J.E."/>
            <person name="Hubner S."/>
            <person name="Bellec A."/>
            <person name="Berard A."/>
            <person name="Berges H."/>
            <person name="Blanchet N."/>
            <person name="Boniface M.C."/>
            <person name="Brunel D."/>
            <person name="Catrice O."/>
            <person name="Chaidir N."/>
            <person name="Claudel C."/>
            <person name="Donnadieu C."/>
            <person name="Faraut T."/>
            <person name="Fievet G."/>
            <person name="Helmstetter N."/>
            <person name="King M."/>
            <person name="Knapp S.J."/>
            <person name="Lai Z."/>
            <person name="Le Paslier M.C."/>
            <person name="Lippi Y."/>
            <person name="Lorenzon L."/>
            <person name="Mandel J.R."/>
            <person name="Marage G."/>
            <person name="Marchand G."/>
            <person name="Marquand E."/>
            <person name="Bret-Mestries E."/>
            <person name="Morien E."/>
            <person name="Nambeesan S."/>
            <person name="Nguyen T."/>
            <person name="Pegot-Espagnet P."/>
            <person name="Pouilly N."/>
            <person name="Raftis F."/>
            <person name="Sallet E."/>
            <person name="Schiex T."/>
            <person name="Thomas J."/>
            <person name="Vandecasteele C."/>
            <person name="Vares D."/>
            <person name="Vear F."/>
            <person name="Vautrin S."/>
            <person name="Crespi M."/>
            <person name="Mangin B."/>
            <person name="Burke J.M."/>
            <person name="Salse J."/>
            <person name="Munos S."/>
            <person name="Vincourt P."/>
            <person name="Rieseberg L.H."/>
            <person name="Langlade N.B."/>
        </authorList>
    </citation>
    <scope>NUCLEOTIDE SEQUENCE</scope>
    <source>
        <tissue evidence="2">Leaves</tissue>
    </source>
</reference>
<dbReference type="PANTHER" id="PTHR34427">
    <property type="entry name" value="DUF4283 DOMAIN PROTEIN"/>
    <property type="match status" value="1"/>
</dbReference>
<evidence type="ECO:0000256" key="1">
    <source>
        <dbReference type="SAM" id="MobiDB-lite"/>
    </source>
</evidence>
<dbReference type="Gramene" id="mRNA:HanXRQr2_Chr15g0677431">
    <property type="protein sequence ID" value="CDS:HanXRQr2_Chr15g0677431.1"/>
    <property type="gene ID" value="HanXRQr2_Chr15g0677431"/>
</dbReference>
<gene>
    <name evidence="2" type="ORF">HanXRQr2_Chr15g0677431</name>
</gene>
<dbReference type="EMBL" id="MNCJ02000330">
    <property type="protein sequence ID" value="KAF5763192.1"/>
    <property type="molecule type" value="Genomic_DNA"/>
</dbReference>
<feature type="region of interest" description="Disordered" evidence="1">
    <location>
        <begin position="205"/>
        <end position="227"/>
    </location>
</feature>
<feature type="compositionally biased region" description="Basic residues" evidence="1">
    <location>
        <begin position="297"/>
        <end position="307"/>
    </location>
</feature>
<evidence type="ECO:0000313" key="2">
    <source>
        <dbReference type="EMBL" id="KAF5763192.1"/>
    </source>
</evidence>
<proteinExistence type="predicted"/>
<evidence type="ECO:0000313" key="3">
    <source>
        <dbReference type="Proteomes" id="UP000215914"/>
    </source>
</evidence>
<sequence length="352" mass="38657">MEGPFKEAGSSSGKDVPVGRRSVVVPDRTAAFREQWGAALVGRTVDLETLVDLDRLLRIAKVVVSNIQYLGGLSILISFCDAASANHFLDSGGIWGPWFSKLAVWEGQSLPFERVAWLRFLGVPLHLVDPDVLTLVGKEFGKVLHVQKSFGEEKDLSVVRVGVLAGDVERIKEFVSIRWKDRSYRIWVEEELDIWVPDCLGDKGDVSPTDSSPMASSPVGHPKEQGSSRVFHVEDEEFCMGEGEDRVEDQVFSLSKNIGDGAVPNEVNINWQSFLEPSDGNVPNNSGNRRTGIHFFKAGRKSKKLKRGGPNGPAVSNSGSPYGLVDSTEKGRPKKRNRAQEVENSDPLTSSN</sequence>
<keyword evidence="3" id="KW-1185">Reference proteome</keyword>
<protein>
    <recommendedName>
        <fullName evidence="4">DUF4283 domain-containing protein</fullName>
    </recommendedName>
</protein>
<name>A0A9K3DX71_HELAN</name>
<comment type="caution">
    <text evidence="2">The sequence shown here is derived from an EMBL/GenBank/DDBJ whole genome shotgun (WGS) entry which is preliminary data.</text>
</comment>
<feature type="compositionally biased region" description="Polar residues" evidence="1">
    <location>
        <begin position="277"/>
        <end position="289"/>
    </location>
</feature>